<evidence type="ECO:0000313" key="2">
    <source>
        <dbReference type="EMBL" id="GEB50107.1"/>
    </source>
</evidence>
<accession>A0A4Y3QZN3</accession>
<keyword evidence="3" id="KW-1185">Reference proteome</keyword>
<sequence>MRSFPIVSHTLLTPPVRDRPVDPRPAPPVPADSEPAFSQVTAAMSGHTPGREFCAGAMH</sequence>
<reference evidence="2 3" key="1">
    <citation type="submission" date="2019-06" db="EMBL/GenBank/DDBJ databases">
        <title>Whole genome shotgun sequence of Streptomyces cacaoi subsp. cacaoi NBRC 12748.</title>
        <authorList>
            <person name="Hosoyama A."/>
            <person name="Uohara A."/>
            <person name="Ohji S."/>
            <person name="Ichikawa N."/>
        </authorList>
    </citation>
    <scope>NUCLEOTIDE SEQUENCE [LARGE SCALE GENOMIC DNA]</scope>
    <source>
        <strain evidence="2 3">NBRC 12748</strain>
    </source>
</reference>
<dbReference type="AlphaFoldDB" id="A0A4Y3QZN3"/>
<protein>
    <submittedName>
        <fullName evidence="2">Uncharacterized protein</fullName>
    </submittedName>
</protein>
<evidence type="ECO:0000313" key="3">
    <source>
        <dbReference type="Proteomes" id="UP000319210"/>
    </source>
</evidence>
<proteinExistence type="predicted"/>
<feature type="region of interest" description="Disordered" evidence="1">
    <location>
        <begin position="1"/>
        <end position="34"/>
    </location>
</feature>
<dbReference type="EMBL" id="BJMM01000011">
    <property type="protein sequence ID" value="GEB50107.1"/>
    <property type="molecule type" value="Genomic_DNA"/>
</dbReference>
<evidence type="ECO:0000256" key="1">
    <source>
        <dbReference type="SAM" id="MobiDB-lite"/>
    </source>
</evidence>
<name>A0A4Y3QZN3_STRCI</name>
<comment type="caution">
    <text evidence="2">The sequence shown here is derived from an EMBL/GenBank/DDBJ whole genome shotgun (WGS) entry which is preliminary data.</text>
</comment>
<dbReference type="Proteomes" id="UP000319210">
    <property type="component" value="Unassembled WGS sequence"/>
</dbReference>
<gene>
    <name evidence="2" type="ORF">SCA03_26580</name>
</gene>
<organism evidence="2 3">
    <name type="scientific">Streptomyces cacaoi</name>
    <dbReference type="NCBI Taxonomy" id="1898"/>
    <lineage>
        <taxon>Bacteria</taxon>
        <taxon>Bacillati</taxon>
        <taxon>Actinomycetota</taxon>
        <taxon>Actinomycetes</taxon>
        <taxon>Kitasatosporales</taxon>
        <taxon>Streptomycetaceae</taxon>
        <taxon>Streptomyces</taxon>
    </lineage>
</organism>